<evidence type="ECO:0000313" key="3">
    <source>
        <dbReference type="Proteomes" id="UP001610563"/>
    </source>
</evidence>
<proteinExistence type="predicted"/>
<evidence type="ECO:0000256" key="1">
    <source>
        <dbReference type="SAM" id="MobiDB-lite"/>
    </source>
</evidence>
<gene>
    <name evidence="2" type="ORF">BJX66DRAFT_291437</name>
</gene>
<organism evidence="2 3">
    <name type="scientific">Aspergillus keveii</name>
    <dbReference type="NCBI Taxonomy" id="714993"/>
    <lineage>
        <taxon>Eukaryota</taxon>
        <taxon>Fungi</taxon>
        <taxon>Dikarya</taxon>
        <taxon>Ascomycota</taxon>
        <taxon>Pezizomycotina</taxon>
        <taxon>Eurotiomycetes</taxon>
        <taxon>Eurotiomycetidae</taxon>
        <taxon>Eurotiales</taxon>
        <taxon>Aspergillaceae</taxon>
        <taxon>Aspergillus</taxon>
        <taxon>Aspergillus subgen. Nidulantes</taxon>
    </lineage>
</organism>
<evidence type="ECO:0000313" key="2">
    <source>
        <dbReference type="EMBL" id="KAL2800177.1"/>
    </source>
</evidence>
<accession>A0ABR4GMM9</accession>
<feature type="region of interest" description="Disordered" evidence="1">
    <location>
        <begin position="133"/>
        <end position="168"/>
    </location>
</feature>
<dbReference type="EMBL" id="JBFTWV010000004">
    <property type="protein sequence ID" value="KAL2800177.1"/>
    <property type="molecule type" value="Genomic_DNA"/>
</dbReference>
<protein>
    <submittedName>
        <fullName evidence="2">Uncharacterized protein</fullName>
    </submittedName>
</protein>
<name>A0ABR4GMM9_9EURO</name>
<sequence length="168" mass="19326">MNEMLSIGIGRTAQVIQRSQLLRSVKRLTRKSSIIFISSRSRRRSSLSILRRHCCLAQPSFAMTTLRQFPGRQCRLSRNLFRPSRTLGCASLTFCRPRARRRCHLAQRRPDILVLYRRLARCSRPHGLARLVPHGLSGEGSGSANPRNPYSQTKLCSEAREEKRQKLR</sequence>
<dbReference type="Proteomes" id="UP001610563">
    <property type="component" value="Unassembled WGS sequence"/>
</dbReference>
<feature type="compositionally biased region" description="Basic and acidic residues" evidence="1">
    <location>
        <begin position="157"/>
        <end position="168"/>
    </location>
</feature>
<feature type="compositionally biased region" description="Polar residues" evidence="1">
    <location>
        <begin position="142"/>
        <end position="155"/>
    </location>
</feature>
<keyword evidence="3" id="KW-1185">Reference proteome</keyword>
<comment type="caution">
    <text evidence="2">The sequence shown here is derived from an EMBL/GenBank/DDBJ whole genome shotgun (WGS) entry which is preliminary data.</text>
</comment>
<reference evidence="2 3" key="1">
    <citation type="submission" date="2024-07" db="EMBL/GenBank/DDBJ databases">
        <title>Section-level genome sequencing and comparative genomics of Aspergillus sections Usti and Cavernicolus.</title>
        <authorList>
            <consortium name="Lawrence Berkeley National Laboratory"/>
            <person name="Nybo J.L."/>
            <person name="Vesth T.C."/>
            <person name="Theobald S."/>
            <person name="Frisvad J.C."/>
            <person name="Larsen T.O."/>
            <person name="Kjaerboelling I."/>
            <person name="Rothschild-Mancinelli K."/>
            <person name="Lyhne E.K."/>
            <person name="Kogle M.E."/>
            <person name="Barry K."/>
            <person name="Clum A."/>
            <person name="Na H."/>
            <person name="Ledsgaard L."/>
            <person name="Lin J."/>
            <person name="Lipzen A."/>
            <person name="Kuo A."/>
            <person name="Riley R."/>
            <person name="Mondo S."/>
            <person name="Labutti K."/>
            <person name="Haridas S."/>
            <person name="Pangalinan J."/>
            <person name="Salamov A.A."/>
            <person name="Simmons B.A."/>
            <person name="Magnuson J.K."/>
            <person name="Chen J."/>
            <person name="Drula E."/>
            <person name="Henrissat B."/>
            <person name="Wiebenga A."/>
            <person name="Lubbers R.J."/>
            <person name="Gomes A.C."/>
            <person name="Makela M.R."/>
            <person name="Stajich J."/>
            <person name="Grigoriev I.V."/>
            <person name="Mortensen U.H."/>
            <person name="De Vries R.P."/>
            <person name="Baker S.E."/>
            <person name="Andersen M.R."/>
        </authorList>
    </citation>
    <scope>NUCLEOTIDE SEQUENCE [LARGE SCALE GENOMIC DNA]</scope>
    <source>
        <strain evidence="2 3">CBS 209.92</strain>
    </source>
</reference>